<evidence type="ECO:0000313" key="2">
    <source>
        <dbReference type="EMBL" id="QJW93105.1"/>
    </source>
</evidence>
<evidence type="ECO:0000256" key="1">
    <source>
        <dbReference type="SAM" id="MobiDB-lite"/>
    </source>
</evidence>
<dbReference type="KEGG" id="ftj:FTUN_0608"/>
<organism evidence="2 3">
    <name type="scientific">Frigoriglobus tundricola</name>
    <dbReference type="NCBI Taxonomy" id="2774151"/>
    <lineage>
        <taxon>Bacteria</taxon>
        <taxon>Pseudomonadati</taxon>
        <taxon>Planctomycetota</taxon>
        <taxon>Planctomycetia</taxon>
        <taxon>Gemmatales</taxon>
        <taxon>Gemmataceae</taxon>
        <taxon>Frigoriglobus</taxon>
    </lineage>
</organism>
<keyword evidence="3" id="KW-1185">Reference proteome</keyword>
<dbReference type="RefSeq" id="WP_171469368.1">
    <property type="nucleotide sequence ID" value="NZ_CP053452.2"/>
</dbReference>
<reference evidence="3" key="1">
    <citation type="submission" date="2020-05" db="EMBL/GenBank/DDBJ databases">
        <title>Frigoriglobus tundricola gen. nov., sp. nov., a psychrotolerant cellulolytic planctomycete of the family Gemmataceae with two divergent copies of 16S rRNA gene.</title>
        <authorList>
            <person name="Kulichevskaya I.S."/>
            <person name="Ivanova A.A."/>
            <person name="Naumoff D.G."/>
            <person name="Beletsky A.V."/>
            <person name="Rijpstra W.I.C."/>
            <person name="Sinninghe Damste J.S."/>
            <person name="Mardanov A.V."/>
            <person name="Ravin N.V."/>
            <person name="Dedysh S.N."/>
        </authorList>
    </citation>
    <scope>NUCLEOTIDE SEQUENCE [LARGE SCALE GENOMIC DNA]</scope>
    <source>
        <strain evidence="3">PL17</strain>
    </source>
</reference>
<name>A0A6M5YGG8_9BACT</name>
<dbReference type="EMBL" id="CP053452">
    <property type="protein sequence ID" value="QJW93105.1"/>
    <property type="molecule type" value="Genomic_DNA"/>
</dbReference>
<sequence length="80" mass="8276">MADARLVISIRDDGPTAERPPGAPGNPADRATDAAWVTASIAAARAEEDYYRRAAAGVLPAGRGVAGGAHLRPAHHLRPQ</sequence>
<dbReference type="AlphaFoldDB" id="A0A6M5YGG8"/>
<protein>
    <submittedName>
        <fullName evidence="2">Uncharacterized protein</fullName>
    </submittedName>
</protein>
<feature type="region of interest" description="Disordered" evidence="1">
    <location>
        <begin position="1"/>
        <end position="31"/>
    </location>
</feature>
<dbReference type="Proteomes" id="UP000503447">
    <property type="component" value="Chromosome"/>
</dbReference>
<evidence type="ECO:0000313" key="3">
    <source>
        <dbReference type="Proteomes" id="UP000503447"/>
    </source>
</evidence>
<proteinExistence type="predicted"/>
<accession>A0A6M5YGG8</accession>
<gene>
    <name evidence="2" type="ORF">FTUN_0608</name>
</gene>